<protein>
    <submittedName>
        <fullName evidence="1">Uncharacterized protein</fullName>
    </submittedName>
</protein>
<evidence type="ECO:0000313" key="1">
    <source>
        <dbReference type="EMBL" id="RAH56095.1"/>
    </source>
</evidence>
<dbReference type="RefSeq" id="XP_025514017.1">
    <property type="nucleotide sequence ID" value="XM_025665503.1"/>
</dbReference>
<dbReference type="EMBL" id="KZ825066">
    <property type="protein sequence ID" value="RAH56095.1"/>
    <property type="molecule type" value="Genomic_DNA"/>
</dbReference>
<keyword evidence="2" id="KW-1185">Reference proteome</keyword>
<reference evidence="1 2" key="1">
    <citation type="submission" date="2018-02" db="EMBL/GenBank/DDBJ databases">
        <title>The genomes of Aspergillus section Nigri reveals drivers in fungal speciation.</title>
        <authorList>
            <consortium name="DOE Joint Genome Institute"/>
            <person name="Vesth T.C."/>
            <person name="Nybo J."/>
            <person name="Theobald S."/>
            <person name="Brandl J."/>
            <person name="Frisvad J.C."/>
            <person name="Nielsen K.F."/>
            <person name="Lyhne E.K."/>
            <person name="Kogle M.E."/>
            <person name="Kuo A."/>
            <person name="Riley R."/>
            <person name="Clum A."/>
            <person name="Nolan M."/>
            <person name="Lipzen A."/>
            <person name="Salamov A."/>
            <person name="Henrissat B."/>
            <person name="Wiebenga A."/>
            <person name="De vries R.P."/>
            <person name="Grigoriev I.V."/>
            <person name="Mortensen U.H."/>
            <person name="Andersen M.R."/>
            <person name="Baker S.E."/>
        </authorList>
    </citation>
    <scope>NUCLEOTIDE SEQUENCE [LARGE SCALE GENOMIC DNA]</scope>
    <source>
        <strain evidence="1 2">CBS 112811</strain>
    </source>
</reference>
<name>A0A8G1R3A4_9EURO</name>
<dbReference type="GeneID" id="37168905"/>
<sequence length="61" mass="6897">MRSPTPYFNQNYTRHLYARGYGAPGFGRFAKVAIVGTGVYFVSKKLFQYVPSCTLLNSRAK</sequence>
<dbReference type="Proteomes" id="UP000249526">
    <property type="component" value="Unassembled WGS sequence"/>
</dbReference>
<gene>
    <name evidence="1" type="ORF">BO85DRAFT_58239</name>
</gene>
<accession>A0A8G1R3A4</accession>
<dbReference type="AlphaFoldDB" id="A0A8G1R3A4"/>
<evidence type="ECO:0000313" key="2">
    <source>
        <dbReference type="Proteomes" id="UP000249526"/>
    </source>
</evidence>
<organism evidence="1 2">
    <name type="scientific">Aspergillus piperis CBS 112811</name>
    <dbReference type="NCBI Taxonomy" id="1448313"/>
    <lineage>
        <taxon>Eukaryota</taxon>
        <taxon>Fungi</taxon>
        <taxon>Dikarya</taxon>
        <taxon>Ascomycota</taxon>
        <taxon>Pezizomycotina</taxon>
        <taxon>Eurotiomycetes</taxon>
        <taxon>Eurotiomycetidae</taxon>
        <taxon>Eurotiales</taxon>
        <taxon>Aspergillaceae</taxon>
        <taxon>Aspergillus</taxon>
        <taxon>Aspergillus subgen. Circumdati</taxon>
    </lineage>
</organism>
<proteinExistence type="predicted"/>